<evidence type="ECO:0000313" key="2">
    <source>
        <dbReference type="Proteomes" id="UP000807504"/>
    </source>
</evidence>
<reference evidence="1" key="1">
    <citation type="journal article" date="2020" name="bioRxiv">
        <title>Chromosome-level reference genome of the European wasp spider Argiope bruennichi: a resource for studies on range expansion and evolutionary adaptation.</title>
        <authorList>
            <person name="Sheffer M.M."/>
            <person name="Hoppe A."/>
            <person name="Krehenwinkel H."/>
            <person name="Uhl G."/>
            <person name="Kuss A.W."/>
            <person name="Jensen L."/>
            <person name="Jensen C."/>
            <person name="Gillespie R.G."/>
            <person name="Hoff K.J."/>
            <person name="Prost S."/>
        </authorList>
    </citation>
    <scope>NUCLEOTIDE SEQUENCE</scope>
</reference>
<proteinExistence type="predicted"/>
<protein>
    <submittedName>
        <fullName evidence="1">Uncharacterized protein</fullName>
    </submittedName>
</protein>
<sequence>MFERYLTEEFKTWYWNMSSTLPRLRFKHNSYMNAQNVASAGIEEFFSNPKISETISANSSNLPFTMIITDSVAKSKDVLDVKFCGA</sequence>
<name>A0A8T0EZI5_ARGBR</name>
<accession>A0A8T0EZI5</accession>
<comment type="caution">
    <text evidence="1">The sequence shown here is derived from an EMBL/GenBank/DDBJ whole genome shotgun (WGS) entry which is preliminary data.</text>
</comment>
<keyword evidence="2" id="KW-1185">Reference proteome</keyword>
<evidence type="ECO:0000313" key="1">
    <source>
        <dbReference type="EMBL" id="KAF8784276.1"/>
    </source>
</evidence>
<gene>
    <name evidence="1" type="ORF">HNY73_009979</name>
</gene>
<organism evidence="1 2">
    <name type="scientific">Argiope bruennichi</name>
    <name type="common">Wasp spider</name>
    <name type="synonym">Aranea bruennichi</name>
    <dbReference type="NCBI Taxonomy" id="94029"/>
    <lineage>
        <taxon>Eukaryota</taxon>
        <taxon>Metazoa</taxon>
        <taxon>Ecdysozoa</taxon>
        <taxon>Arthropoda</taxon>
        <taxon>Chelicerata</taxon>
        <taxon>Arachnida</taxon>
        <taxon>Araneae</taxon>
        <taxon>Araneomorphae</taxon>
        <taxon>Entelegynae</taxon>
        <taxon>Araneoidea</taxon>
        <taxon>Araneidae</taxon>
        <taxon>Argiope</taxon>
    </lineage>
</organism>
<dbReference type="Proteomes" id="UP000807504">
    <property type="component" value="Unassembled WGS sequence"/>
</dbReference>
<reference evidence="1" key="2">
    <citation type="submission" date="2020-06" db="EMBL/GenBank/DDBJ databases">
        <authorList>
            <person name="Sheffer M."/>
        </authorList>
    </citation>
    <scope>NUCLEOTIDE SEQUENCE</scope>
</reference>
<dbReference type="EMBL" id="JABXBU010000030">
    <property type="protein sequence ID" value="KAF8784276.1"/>
    <property type="molecule type" value="Genomic_DNA"/>
</dbReference>
<dbReference type="AlphaFoldDB" id="A0A8T0EZI5"/>